<dbReference type="AlphaFoldDB" id="A0A1V4J9D9"/>
<protein>
    <submittedName>
        <fullName evidence="1">Uncharacterized protein</fullName>
    </submittedName>
</protein>
<gene>
    <name evidence="1" type="ORF">AV530_012899</name>
</gene>
<keyword evidence="2" id="KW-1185">Reference proteome</keyword>
<organism evidence="1 2">
    <name type="scientific">Patagioenas fasciata monilis</name>
    <dbReference type="NCBI Taxonomy" id="372326"/>
    <lineage>
        <taxon>Eukaryota</taxon>
        <taxon>Metazoa</taxon>
        <taxon>Chordata</taxon>
        <taxon>Craniata</taxon>
        <taxon>Vertebrata</taxon>
        <taxon>Euteleostomi</taxon>
        <taxon>Archelosauria</taxon>
        <taxon>Archosauria</taxon>
        <taxon>Dinosauria</taxon>
        <taxon>Saurischia</taxon>
        <taxon>Theropoda</taxon>
        <taxon>Coelurosauria</taxon>
        <taxon>Aves</taxon>
        <taxon>Neognathae</taxon>
        <taxon>Neoaves</taxon>
        <taxon>Columbimorphae</taxon>
        <taxon>Columbiformes</taxon>
        <taxon>Columbidae</taxon>
        <taxon>Patagioenas</taxon>
    </lineage>
</organism>
<evidence type="ECO:0000313" key="1">
    <source>
        <dbReference type="EMBL" id="OPJ68816.1"/>
    </source>
</evidence>
<comment type="caution">
    <text evidence="1">The sequence shown here is derived from an EMBL/GenBank/DDBJ whole genome shotgun (WGS) entry which is preliminary data.</text>
</comment>
<dbReference type="Proteomes" id="UP000190648">
    <property type="component" value="Unassembled WGS sequence"/>
</dbReference>
<sequence>MEELLMQGAVPDPHKTVGQHQVFPPALGVWSDRPREKPQQCIANRGYVGVTQQMYRCVYVQDAVPSPQQAISVQRRLKTAS</sequence>
<reference evidence="1 2" key="1">
    <citation type="submission" date="2016-02" db="EMBL/GenBank/DDBJ databases">
        <title>Band-tailed pigeon sequencing and assembly.</title>
        <authorList>
            <person name="Soares A.E."/>
            <person name="Novak B.J."/>
            <person name="Rice E.S."/>
            <person name="O'Connell B."/>
            <person name="Chang D."/>
            <person name="Weber S."/>
            <person name="Shapiro B."/>
        </authorList>
    </citation>
    <scope>NUCLEOTIDE SEQUENCE [LARGE SCALE GENOMIC DNA]</scope>
    <source>
        <strain evidence="1">BTP2013</strain>
        <tissue evidence="1">Blood</tissue>
    </source>
</reference>
<dbReference type="EMBL" id="LSYS01008398">
    <property type="protein sequence ID" value="OPJ68816.1"/>
    <property type="molecule type" value="Genomic_DNA"/>
</dbReference>
<name>A0A1V4J9D9_PATFA</name>
<accession>A0A1V4J9D9</accession>
<evidence type="ECO:0000313" key="2">
    <source>
        <dbReference type="Proteomes" id="UP000190648"/>
    </source>
</evidence>
<proteinExistence type="predicted"/>